<name>A0AA39RD46_ACESA</name>
<evidence type="ECO:0000313" key="7">
    <source>
        <dbReference type="EMBL" id="KAK0571264.1"/>
    </source>
</evidence>
<dbReference type="Proteomes" id="UP001168877">
    <property type="component" value="Unassembled WGS sequence"/>
</dbReference>
<dbReference type="PANTHER" id="PTHR23511:SF5">
    <property type="entry name" value="MAJOR FACILITATOR-TYPE TRANSPORTER HXNZ-RELATED"/>
    <property type="match status" value="1"/>
</dbReference>
<feature type="transmembrane region" description="Helical" evidence="6">
    <location>
        <begin position="20"/>
        <end position="41"/>
    </location>
</feature>
<evidence type="ECO:0000256" key="1">
    <source>
        <dbReference type="ARBA" id="ARBA00004141"/>
    </source>
</evidence>
<keyword evidence="4 6" id="KW-1133">Transmembrane helix</keyword>
<evidence type="ECO:0008006" key="9">
    <source>
        <dbReference type="Google" id="ProtNLM"/>
    </source>
</evidence>
<keyword evidence="5 6" id="KW-0472">Membrane</keyword>
<accession>A0AA39RD46</accession>
<evidence type="ECO:0000256" key="3">
    <source>
        <dbReference type="ARBA" id="ARBA00022692"/>
    </source>
</evidence>
<sequence>MYLSLVWQSFLDLPAIIVDIIGHKFSMAIIFILACVFLLPLAFHESAILTTVLLFGVRVCATGTITVASFYTPEIYPTSMRTTGKELWAQ</sequence>
<dbReference type="SUPFAM" id="SSF103473">
    <property type="entry name" value="MFS general substrate transporter"/>
    <property type="match status" value="1"/>
</dbReference>
<evidence type="ECO:0000256" key="4">
    <source>
        <dbReference type="ARBA" id="ARBA00022989"/>
    </source>
</evidence>
<reference evidence="7" key="1">
    <citation type="journal article" date="2022" name="Plant J.">
        <title>Strategies of tolerance reflected in two North American maple genomes.</title>
        <authorList>
            <person name="McEvoy S.L."/>
            <person name="Sezen U.U."/>
            <person name="Trouern-Trend A."/>
            <person name="McMahon S.M."/>
            <person name="Schaberg P.G."/>
            <person name="Yang J."/>
            <person name="Wegrzyn J.L."/>
            <person name="Swenson N.G."/>
        </authorList>
    </citation>
    <scope>NUCLEOTIDE SEQUENCE</scope>
    <source>
        <strain evidence="7">NS2018</strain>
    </source>
</reference>
<keyword evidence="8" id="KW-1185">Reference proteome</keyword>
<evidence type="ECO:0000313" key="8">
    <source>
        <dbReference type="Proteomes" id="UP001168877"/>
    </source>
</evidence>
<evidence type="ECO:0000256" key="6">
    <source>
        <dbReference type="SAM" id="Phobius"/>
    </source>
</evidence>
<evidence type="ECO:0000256" key="2">
    <source>
        <dbReference type="ARBA" id="ARBA00022448"/>
    </source>
</evidence>
<feature type="transmembrane region" description="Helical" evidence="6">
    <location>
        <begin position="48"/>
        <end position="71"/>
    </location>
</feature>
<proteinExistence type="predicted"/>
<keyword evidence="3 6" id="KW-0812">Transmembrane</keyword>
<dbReference type="GO" id="GO:0016020">
    <property type="term" value="C:membrane"/>
    <property type="evidence" value="ECO:0007669"/>
    <property type="project" value="UniProtKB-SubCell"/>
</dbReference>
<keyword evidence="2" id="KW-0813">Transport</keyword>
<dbReference type="EMBL" id="JAUESC010000388">
    <property type="protein sequence ID" value="KAK0571264.1"/>
    <property type="molecule type" value="Genomic_DNA"/>
</dbReference>
<reference evidence="7" key="2">
    <citation type="submission" date="2023-06" db="EMBL/GenBank/DDBJ databases">
        <authorList>
            <person name="Swenson N.G."/>
            <person name="Wegrzyn J.L."/>
            <person name="Mcevoy S.L."/>
        </authorList>
    </citation>
    <scope>NUCLEOTIDE SEQUENCE</scope>
    <source>
        <strain evidence="7">NS2018</strain>
        <tissue evidence="7">Leaf</tissue>
    </source>
</reference>
<protein>
    <recommendedName>
        <fullName evidence="9">Major facilitator superfamily (MFS) profile domain-containing protein</fullName>
    </recommendedName>
</protein>
<gene>
    <name evidence="7" type="ORF">LWI29_013394</name>
</gene>
<dbReference type="Gene3D" id="1.20.1250.20">
    <property type="entry name" value="MFS general substrate transporter like domains"/>
    <property type="match status" value="1"/>
</dbReference>
<dbReference type="AlphaFoldDB" id="A0AA39RD46"/>
<dbReference type="PANTHER" id="PTHR23511">
    <property type="entry name" value="SYNAPTIC VESICLE GLYCOPROTEIN 2"/>
    <property type="match status" value="1"/>
</dbReference>
<comment type="caution">
    <text evidence="7">The sequence shown here is derived from an EMBL/GenBank/DDBJ whole genome shotgun (WGS) entry which is preliminary data.</text>
</comment>
<dbReference type="InterPro" id="IPR036259">
    <property type="entry name" value="MFS_trans_sf"/>
</dbReference>
<evidence type="ECO:0000256" key="5">
    <source>
        <dbReference type="ARBA" id="ARBA00023136"/>
    </source>
</evidence>
<comment type="subcellular location">
    <subcellularLocation>
        <location evidence="1">Membrane</location>
        <topology evidence="1">Multi-pass membrane protein</topology>
    </subcellularLocation>
</comment>
<organism evidence="7 8">
    <name type="scientific">Acer saccharum</name>
    <name type="common">Sugar maple</name>
    <dbReference type="NCBI Taxonomy" id="4024"/>
    <lineage>
        <taxon>Eukaryota</taxon>
        <taxon>Viridiplantae</taxon>
        <taxon>Streptophyta</taxon>
        <taxon>Embryophyta</taxon>
        <taxon>Tracheophyta</taxon>
        <taxon>Spermatophyta</taxon>
        <taxon>Magnoliopsida</taxon>
        <taxon>eudicotyledons</taxon>
        <taxon>Gunneridae</taxon>
        <taxon>Pentapetalae</taxon>
        <taxon>rosids</taxon>
        <taxon>malvids</taxon>
        <taxon>Sapindales</taxon>
        <taxon>Sapindaceae</taxon>
        <taxon>Hippocastanoideae</taxon>
        <taxon>Acereae</taxon>
        <taxon>Acer</taxon>
    </lineage>
</organism>